<proteinExistence type="predicted"/>
<feature type="region of interest" description="Disordered" evidence="1">
    <location>
        <begin position="1"/>
        <end position="29"/>
    </location>
</feature>
<dbReference type="Gene3D" id="3.30.300.90">
    <property type="entry name" value="BolA-like"/>
    <property type="match status" value="1"/>
</dbReference>
<sequence length="276" mass="29802">MFMTDSSSSSSSGMDLTTEEENKDPLGLPEELRTITDAFALVGDDQKRHKQLLFMANQLPAMDPSGFLPENKVPGCLSTVFIDGTATWNEDKENYIIDFVGESDGLLTKGLVALLVRGLSGSTAAEIQAVDPEFITEAQIGQSLTPGRNNGFLNMLAVMKKKAALLDQQARSGITNDGGAATGGEESDRPMYNAILEALKVLKPTRIELTDNSAQHAGHEGAKGFDGESHFALDIVAEAFDGLSLVNRHQLIYVLLGDIMPKIHALQIRAKTPEER</sequence>
<evidence type="ECO:0000256" key="1">
    <source>
        <dbReference type="SAM" id="MobiDB-lite"/>
    </source>
</evidence>
<dbReference type="AlphaFoldDB" id="A0A7S1GMQ2"/>
<dbReference type="GO" id="GO:0016226">
    <property type="term" value="P:iron-sulfur cluster assembly"/>
    <property type="evidence" value="ECO:0007669"/>
    <property type="project" value="TreeGrafter"/>
</dbReference>
<dbReference type="Pfam" id="PF02657">
    <property type="entry name" value="SufE"/>
    <property type="match status" value="1"/>
</dbReference>
<feature type="compositionally biased region" description="Low complexity" evidence="1">
    <location>
        <begin position="1"/>
        <end position="12"/>
    </location>
</feature>
<evidence type="ECO:0000313" key="3">
    <source>
        <dbReference type="EMBL" id="CAD8938674.1"/>
    </source>
</evidence>
<name>A0A7S1GMQ2_CYCTE</name>
<dbReference type="InterPro" id="IPR036065">
    <property type="entry name" value="BolA-like_sf"/>
</dbReference>
<dbReference type="SUPFAM" id="SSF82657">
    <property type="entry name" value="BolA-like"/>
    <property type="match status" value="1"/>
</dbReference>
<protein>
    <recommendedName>
        <fullName evidence="2">Fe-S metabolism associated domain-containing protein</fullName>
    </recommendedName>
</protein>
<accession>A0A7S1GMQ2</accession>
<dbReference type="PANTHER" id="PTHR46230:SF3">
    <property type="entry name" value="SUFE-LIKE PROTEIN 1, CHLOROPLASTIC_MITOCHONDRIAL"/>
    <property type="match status" value="1"/>
</dbReference>
<dbReference type="SUPFAM" id="SSF82649">
    <property type="entry name" value="SufE/NifU"/>
    <property type="match status" value="1"/>
</dbReference>
<evidence type="ECO:0000259" key="2">
    <source>
        <dbReference type="Pfam" id="PF02657"/>
    </source>
</evidence>
<organism evidence="3">
    <name type="scientific">Cyclophora tenuis</name>
    <name type="common">Marine diatom</name>
    <dbReference type="NCBI Taxonomy" id="216820"/>
    <lineage>
        <taxon>Eukaryota</taxon>
        <taxon>Sar</taxon>
        <taxon>Stramenopiles</taxon>
        <taxon>Ochrophyta</taxon>
        <taxon>Bacillariophyta</taxon>
        <taxon>Fragilariophyceae</taxon>
        <taxon>Fragilariophycidae</taxon>
        <taxon>Cyclophorales</taxon>
        <taxon>Cyclophoraceae</taxon>
        <taxon>Cyclophora</taxon>
    </lineage>
</organism>
<dbReference type="PANTHER" id="PTHR46230">
    <property type="match status" value="1"/>
</dbReference>
<dbReference type="Gene3D" id="3.90.1010.10">
    <property type="match status" value="1"/>
</dbReference>
<dbReference type="InterPro" id="IPR002634">
    <property type="entry name" value="BolA"/>
</dbReference>
<feature type="domain" description="Fe-S metabolism associated" evidence="2">
    <location>
        <begin position="37"/>
        <end position="161"/>
    </location>
</feature>
<dbReference type="Pfam" id="PF01722">
    <property type="entry name" value="BolA"/>
    <property type="match status" value="1"/>
</dbReference>
<gene>
    <name evidence="3" type="ORF">CTEN0397_LOCUS9737</name>
</gene>
<reference evidence="3" key="1">
    <citation type="submission" date="2021-01" db="EMBL/GenBank/DDBJ databases">
        <authorList>
            <person name="Corre E."/>
            <person name="Pelletier E."/>
            <person name="Niang G."/>
            <person name="Scheremetjew M."/>
            <person name="Finn R."/>
            <person name="Kale V."/>
            <person name="Holt S."/>
            <person name="Cochrane G."/>
            <person name="Meng A."/>
            <person name="Brown T."/>
            <person name="Cohen L."/>
        </authorList>
    </citation>
    <scope>NUCLEOTIDE SEQUENCE</scope>
    <source>
        <strain evidence="3">ECT3854</strain>
    </source>
</reference>
<dbReference type="InterPro" id="IPR003808">
    <property type="entry name" value="Fe-S_metab-assoc_dom"/>
</dbReference>
<dbReference type="EMBL" id="HBFW01015280">
    <property type="protein sequence ID" value="CAD8938674.1"/>
    <property type="molecule type" value="Transcribed_RNA"/>
</dbReference>